<name>A0A1H3XWH5_ALKAM</name>
<evidence type="ECO:0008006" key="4">
    <source>
        <dbReference type="Google" id="ProtNLM"/>
    </source>
</evidence>
<organism evidence="2 3">
    <name type="scientific">Alkalimonas amylolytica</name>
    <dbReference type="NCBI Taxonomy" id="152573"/>
    <lineage>
        <taxon>Bacteria</taxon>
        <taxon>Pseudomonadati</taxon>
        <taxon>Pseudomonadota</taxon>
        <taxon>Gammaproteobacteria</taxon>
        <taxon>Alkalimonas</taxon>
    </lineage>
</organism>
<evidence type="ECO:0000313" key="2">
    <source>
        <dbReference type="EMBL" id="SEA03815.1"/>
    </source>
</evidence>
<dbReference type="OrthoDB" id="5770767at2"/>
<dbReference type="STRING" id="152573.SAMN04488051_101434"/>
<dbReference type="Proteomes" id="UP000198773">
    <property type="component" value="Unassembled WGS sequence"/>
</dbReference>
<keyword evidence="1" id="KW-0732">Signal</keyword>
<evidence type="ECO:0000256" key="1">
    <source>
        <dbReference type="SAM" id="SignalP"/>
    </source>
</evidence>
<dbReference type="EMBL" id="FNRM01000001">
    <property type="protein sequence ID" value="SEA03815.1"/>
    <property type="molecule type" value="Genomic_DNA"/>
</dbReference>
<reference evidence="2 3" key="1">
    <citation type="submission" date="2016-10" db="EMBL/GenBank/DDBJ databases">
        <authorList>
            <person name="de Groot N.N."/>
        </authorList>
    </citation>
    <scope>NUCLEOTIDE SEQUENCE [LARGE SCALE GENOMIC DNA]</scope>
    <source>
        <strain evidence="2 3">CGMCC 1.3430</strain>
    </source>
</reference>
<gene>
    <name evidence="2" type="ORF">SAMN04488051_101434</name>
</gene>
<sequence length="141" mass="15045">MKNTTRILFTLAGLGLLQACSSPAPVVIVPIEVIPEPVSSVGSTMTLIEQAHICHDEAETRRLAASSQLRAMARYLAELLPTDQCTIHSVTSEVVVLEESEGYRKVSLESSEVFTFDNYLLPAAATAAQPSPALPATVSCC</sequence>
<proteinExistence type="predicted"/>
<feature type="chain" id="PRO_5011662083" description="Lipoprotein" evidence="1">
    <location>
        <begin position="25"/>
        <end position="141"/>
    </location>
</feature>
<dbReference type="AlphaFoldDB" id="A0A1H3XWH5"/>
<evidence type="ECO:0000313" key="3">
    <source>
        <dbReference type="Proteomes" id="UP000198773"/>
    </source>
</evidence>
<feature type="signal peptide" evidence="1">
    <location>
        <begin position="1"/>
        <end position="24"/>
    </location>
</feature>
<dbReference type="PROSITE" id="PS51257">
    <property type="entry name" value="PROKAR_LIPOPROTEIN"/>
    <property type="match status" value="1"/>
</dbReference>
<dbReference type="RefSeq" id="WP_091338741.1">
    <property type="nucleotide sequence ID" value="NZ_FNRM01000001.1"/>
</dbReference>
<accession>A0A1H3XWH5</accession>
<keyword evidence="3" id="KW-1185">Reference proteome</keyword>
<protein>
    <recommendedName>
        <fullName evidence="4">Lipoprotein</fullName>
    </recommendedName>
</protein>